<protein>
    <recommendedName>
        <fullName evidence="1">VOC domain-containing protein</fullName>
    </recommendedName>
</protein>
<comment type="caution">
    <text evidence="2">The sequence shown here is derived from an EMBL/GenBank/DDBJ whole genome shotgun (WGS) entry which is preliminary data.</text>
</comment>
<dbReference type="InterPro" id="IPR029068">
    <property type="entry name" value="Glyas_Bleomycin-R_OHBP_Dase"/>
</dbReference>
<feature type="domain" description="VOC" evidence="1">
    <location>
        <begin position="143"/>
        <end position="260"/>
    </location>
</feature>
<dbReference type="EMBL" id="WVUH01000187">
    <property type="protein sequence ID" value="MBO4208329.1"/>
    <property type="molecule type" value="Genomic_DNA"/>
</dbReference>
<dbReference type="Proteomes" id="UP000823521">
    <property type="component" value="Unassembled WGS sequence"/>
</dbReference>
<dbReference type="PROSITE" id="PS51819">
    <property type="entry name" value="VOC"/>
    <property type="match status" value="2"/>
</dbReference>
<sequence length="297" mass="34210">MSTHAAGRPRAPYGMEYARIVVPDLAATREFLQYHVGLQLEQHDDEYAFLRADIEHHCIELISDPSLTESRTEAVGFSVESDAVLDDLRERITAAGHEIIPLHDRMKGLCARGFGVRDPNGLIVELFTEFVEYAEPPLIELRPLDLVHPFLATNKYDETVEFYTRVLGFLPSDYVGDVTVFLRGEDRYHHSLALQRNDEHYVAHLCFMMKSFDHVMRGRARALYKQVPIASDMVNHSASTSIAFYLYDPKHGPRYELCDGHRVFTPEEHETHRPRRMALDPRNIDVWRAAADDWGRF</sequence>
<gene>
    <name evidence="2" type="ORF">GSF22_20295</name>
</gene>
<dbReference type="InterPro" id="IPR004360">
    <property type="entry name" value="Glyas_Fos-R_dOase_dom"/>
</dbReference>
<dbReference type="PANTHER" id="PTHR36113">
    <property type="entry name" value="LYASE, PUTATIVE-RELATED-RELATED"/>
    <property type="match status" value="1"/>
</dbReference>
<proteinExistence type="predicted"/>
<dbReference type="InterPro" id="IPR037523">
    <property type="entry name" value="VOC_core"/>
</dbReference>
<dbReference type="PANTHER" id="PTHR36113:SF3">
    <property type="entry name" value="SLL5075 PROTEIN"/>
    <property type="match status" value="1"/>
</dbReference>
<name>A0ABS3VUX4_MICEH</name>
<dbReference type="Gene3D" id="3.10.180.10">
    <property type="entry name" value="2,3-Dihydroxybiphenyl 1,2-Dioxygenase, domain 1"/>
    <property type="match status" value="2"/>
</dbReference>
<evidence type="ECO:0000259" key="1">
    <source>
        <dbReference type="PROSITE" id="PS51819"/>
    </source>
</evidence>
<dbReference type="RefSeq" id="WP_208815319.1">
    <property type="nucleotide sequence ID" value="NZ_WVUH01000187.1"/>
</dbReference>
<feature type="domain" description="VOC" evidence="1">
    <location>
        <begin position="14"/>
        <end position="129"/>
    </location>
</feature>
<dbReference type="SUPFAM" id="SSF54593">
    <property type="entry name" value="Glyoxalase/Bleomycin resistance protein/Dihydroxybiphenyl dioxygenase"/>
    <property type="match status" value="1"/>
</dbReference>
<evidence type="ECO:0000313" key="2">
    <source>
        <dbReference type="EMBL" id="MBO4208329.1"/>
    </source>
</evidence>
<accession>A0ABS3VUX4</accession>
<organism evidence="2 3">
    <name type="scientific">Micromonospora echinofusca</name>
    <dbReference type="NCBI Taxonomy" id="47858"/>
    <lineage>
        <taxon>Bacteria</taxon>
        <taxon>Bacillati</taxon>
        <taxon>Actinomycetota</taxon>
        <taxon>Actinomycetes</taxon>
        <taxon>Micromonosporales</taxon>
        <taxon>Micromonosporaceae</taxon>
        <taxon>Micromonospora</taxon>
    </lineage>
</organism>
<reference evidence="2 3" key="1">
    <citation type="submission" date="2019-12" db="EMBL/GenBank/DDBJ databases">
        <title>Whole genome sequencing of endophytic Actinobacterium Micromonospora sp. MPMI6T.</title>
        <authorList>
            <person name="Evv R."/>
            <person name="Podile A.R."/>
        </authorList>
    </citation>
    <scope>NUCLEOTIDE SEQUENCE [LARGE SCALE GENOMIC DNA]</scope>
    <source>
        <strain evidence="2 3">MPMI6</strain>
    </source>
</reference>
<dbReference type="InterPro" id="IPR051332">
    <property type="entry name" value="Fosfomycin_Res_Enzymes"/>
</dbReference>
<dbReference type="Pfam" id="PF00903">
    <property type="entry name" value="Glyoxalase"/>
    <property type="match status" value="2"/>
</dbReference>
<keyword evidence="3" id="KW-1185">Reference proteome</keyword>
<evidence type="ECO:0000313" key="3">
    <source>
        <dbReference type="Proteomes" id="UP000823521"/>
    </source>
</evidence>